<dbReference type="InterPro" id="IPR021109">
    <property type="entry name" value="Peptidase_aspartic_dom_sf"/>
</dbReference>
<reference evidence="2" key="1">
    <citation type="journal article" date="2023" name="Insect Mol. Biol.">
        <title>Genome sequencing provides insights into the evolution of gene families encoding plant cell wall-degrading enzymes in longhorned beetles.</title>
        <authorList>
            <person name="Shin N.R."/>
            <person name="Okamura Y."/>
            <person name="Kirsch R."/>
            <person name="Pauchet Y."/>
        </authorList>
    </citation>
    <scope>NUCLEOTIDE SEQUENCE</scope>
    <source>
        <strain evidence="2">MMC_N1</strain>
    </source>
</reference>
<evidence type="ECO:0000313" key="2">
    <source>
        <dbReference type="EMBL" id="KAJ8985411.1"/>
    </source>
</evidence>
<organism evidence="2 3">
    <name type="scientific">Molorchus minor</name>
    <dbReference type="NCBI Taxonomy" id="1323400"/>
    <lineage>
        <taxon>Eukaryota</taxon>
        <taxon>Metazoa</taxon>
        <taxon>Ecdysozoa</taxon>
        <taxon>Arthropoda</taxon>
        <taxon>Hexapoda</taxon>
        <taxon>Insecta</taxon>
        <taxon>Pterygota</taxon>
        <taxon>Neoptera</taxon>
        <taxon>Endopterygota</taxon>
        <taxon>Coleoptera</taxon>
        <taxon>Polyphaga</taxon>
        <taxon>Cucujiformia</taxon>
        <taxon>Chrysomeloidea</taxon>
        <taxon>Cerambycidae</taxon>
        <taxon>Lamiinae</taxon>
        <taxon>Monochamini</taxon>
        <taxon>Molorchus</taxon>
    </lineage>
</organism>
<evidence type="ECO:0000259" key="1">
    <source>
        <dbReference type="Pfam" id="PF18701"/>
    </source>
</evidence>
<evidence type="ECO:0000313" key="3">
    <source>
        <dbReference type="Proteomes" id="UP001162164"/>
    </source>
</evidence>
<sequence length="816" mass="93990">MAEELGILKKKRGIVKGMVTRLQNYFNTIDQNNVTEEIVAQLNVRLNKIEPAWEEFNELQSKIELIDIETSQADDHEREQFEEIYFSLTARINTLCKKFIEVIQEEVISNMGSAIFEHPNVIKESHVELRKLFDNVTKHLRSLKILGENTDEWDRLIIYVISNKFDPVTRRDWESHKYKDDLPKMSDLNEFLRLKCEVLEKIEVTTNEKGKSVNNQHFNKKQSSSSFAVTESNKNQCFYCNKNHLIYNCEMFLKLNINERIAAVKRLKLCLNCLRNNHPSWKCKSQKCFRCHKAHNSLLHLEFQNKSNQPDNQQRADCSISNINGRESQHVEKTEPVALLPHGSAITSFNGEAGNVPFANSVNNHTFKYTVATSNDTTQILLSTAIIKIKCNEGYVKCRALLDSGSQSHFISEKMCEKLSLKPSYVKHAVRGVGRTLTNINKQVDVSIMSCYNNFNMNIKCLVIPQITNELPLKSFDKYLLNIPSTINLADPEFNNTGEIDILLGSNVFWSILSIGQERLGQNMPLLQNTQFGWVVAGNICLNSKCNESISCLNVNLENSIDDKIIKFWNIEEINNARPLLSEEEKYCEKILALVIRFINNARLPKDLRQYGVVTPNELDNSLHFLIKNTQMECFPQEYSRLQNKGELDKKRKILSLNPFMQNNLIRVGGRLKHSKQSYDKRHPIILPKGHILTTLILRSEHERLLHCGAQMLLYSVRERFWPISGRNLCKGILEYLSELQTRYKWKQKALELVQVGSLVLVKDEGAPMLKWTLGRITALHPGSDNITRVVDIKTTRGEIRRSVNRICVLPIETDK</sequence>
<dbReference type="Gene3D" id="2.40.70.10">
    <property type="entry name" value="Acid Proteases"/>
    <property type="match status" value="1"/>
</dbReference>
<accession>A0ABQ9K4A5</accession>
<dbReference type="CDD" id="cd00303">
    <property type="entry name" value="retropepsin_like"/>
    <property type="match status" value="1"/>
</dbReference>
<gene>
    <name evidence="2" type="ORF">NQ317_017040</name>
</gene>
<protein>
    <recommendedName>
        <fullName evidence="1">DUF5641 domain-containing protein</fullName>
    </recommendedName>
</protein>
<dbReference type="PANTHER" id="PTHR47331">
    <property type="entry name" value="PHD-TYPE DOMAIN-CONTAINING PROTEIN"/>
    <property type="match status" value="1"/>
</dbReference>
<dbReference type="InterPro" id="IPR040676">
    <property type="entry name" value="DUF5641"/>
</dbReference>
<dbReference type="Proteomes" id="UP001162164">
    <property type="component" value="Unassembled WGS sequence"/>
</dbReference>
<dbReference type="InterPro" id="IPR005312">
    <property type="entry name" value="DUF1759"/>
</dbReference>
<name>A0ABQ9K4A5_9CUCU</name>
<dbReference type="EMBL" id="JAPWTJ010000014">
    <property type="protein sequence ID" value="KAJ8985411.1"/>
    <property type="molecule type" value="Genomic_DNA"/>
</dbReference>
<comment type="caution">
    <text evidence="2">The sequence shown here is derived from an EMBL/GenBank/DDBJ whole genome shotgun (WGS) entry which is preliminary data.</text>
</comment>
<keyword evidence="3" id="KW-1185">Reference proteome</keyword>
<feature type="domain" description="DUF5641" evidence="1">
    <location>
        <begin position="734"/>
        <end position="810"/>
    </location>
</feature>
<dbReference type="Pfam" id="PF03564">
    <property type="entry name" value="DUF1759"/>
    <property type="match status" value="1"/>
</dbReference>
<proteinExistence type="predicted"/>
<dbReference type="Pfam" id="PF18701">
    <property type="entry name" value="DUF5641"/>
    <property type="match status" value="1"/>
</dbReference>